<sequence length="144" mass="14125">MSITLEQAQSIVSAALAHARAQGFKPLTVAVLDPGGALVALGREDGSGFLRPDVATAKAYGVLALGMDSRAIAARAADSAEFFTSVSSLAGGKVFSVPGGVFVHDDAGTLLGAAGASGDASLADEEAVVAGIRAAGLTPRTGAE</sequence>
<name>A0A4R6UYI2_9PSEU</name>
<evidence type="ECO:0000313" key="2">
    <source>
        <dbReference type="Proteomes" id="UP000295705"/>
    </source>
</evidence>
<dbReference type="InterPro" id="IPR038084">
    <property type="entry name" value="PduO/GlcC-like_sf"/>
</dbReference>
<gene>
    <name evidence="1" type="ORF">EV188_109232</name>
</gene>
<proteinExistence type="predicted"/>
<reference evidence="1 2" key="1">
    <citation type="submission" date="2019-03" db="EMBL/GenBank/DDBJ databases">
        <title>Genomic Encyclopedia of Type Strains, Phase IV (KMG-IV): sequencing the most valuable type-strain genomes for metagenomic binning, comparative biology and taxonomic classification.</title>
        <authorList>
            <person name="Goeker M."/>
        </authorList>
    </citation>
    <scope>NUCLEOTIDE SEQUENCE [LARGE SCALE GENOMIC DNA]</scope>
    <source>
        <strain evidence="1 2">DSM 45775</strain>
    </source>
</reference>
<dbReference type="PANTHER" id="PTHR34309">
    <property type="entry name" value="SLR1406 PROTEIN"/>
    <property type="match status" value="1"/>
</dbReference>
<dbReference type="RefSeq" id="WP_133829075.1">
    <property type="nucleotide sequence ID" value="NZ_BAABHR010000058.1"/>
</dbReference>
<comment type="caution">
    <text evidence="1">The sequence shown here is derived from an EMBL/GenBank/DDBJ whole genome shotgun (WGS) entry which is preliminary data.</text>
</comment>
<organism evidence="1 2">
    <name type="scientific">Actinomycetospora succinea</name>
    <dbReference type="NCBI Taxonomy" id="663603"/>
    <lineage>
        <taxon>Bacteria</taxon>
        <taxon>Bacillati</taxon>
        <taxon>Actinomycetota</taxon>
        <taxon>Actinomycetes</taxon>
        <taxon>Pseudonocardiales</taxon>
        <taxon>Pseudonocardiaceae</taxon>
        <taxon>Actinomycetospora</taxon>
    </lineage>
</organism>
<dbReference type="AlphaFoldDB" id="A0A4R6UYI2"/>
<dbReference type="Pfam" id="PF03928">
    <property type="entry name" value="HbpS-like"/>
    <property type="match status" value="1"/>
</dbReference>
<dbReference type="SUPFAM" id="SSF143744">
    <property type="entry name" value="GlcG-like"/>
    <property type="match status" value="1"/>
</dbReference>
<dbReference type="PANTHER" id="PTHR34309:SF10">
    <property type="entry name" value="SLR1406 PROTEIN"/>
    <property type="match status" value="1"/>
</dbReference>
<dbReference type="InterPro" id="IPR052517">
    <property type="entry name" value="GlcG_carb_metab_protein"/>
</dbReference>
<protein>
    <submittedName>
        <fullName evidence="1">Uncharacterized protein GlcG (DUF336 family)</fullName>
    </submittedName>
</protein>
<dbReference type="Proteomes" id="UP000295705">
    <property type="component" value="Unassembled WGS sequence"/>
</dbReference>
<dbReference type="InterPro" id="IPR005624">
    <property type="entry name" value="PduO/GlcC-like"/>
</dbReference>
<accession>A0A4R6UYI2</accession>
<dbReference type="Gene3D" id="3.30.450.150">
    <property type="entry name" value="Haem-degrading domain"/>
    <property type="match status" value="1"/>
</dbReference>
<evidence type="ECO:0000313" key="1">
    <source>
        <dbReference type="EMBL" id="TDQ51023.1"/>
    </source>
</evidence>
<dbReference type="OrthoDB" id="9815788at2"/>
<keyword evidence="2" id="KW-1185">Reference proteome</keyword>
<dbReference type="EMBL" id="SNYO01000009">
    <property type="protein sequence ID" value="TDQ51023.1"/>
    <property type="molecule type" value="Genomic_DNA"/>
</dbReference>